<evidence type="ECO:0000313" key="1">
    <source>
        <dbReference type="EMBL" id="QGG46968.1"/>
    </source>
</evidence>
<sequence>MPDRAERKLCRGIAGENRRGAENAEELLRYNNSSRLEALRKNPNKLFLENCTEKASKAM</sequence>
<dbReference type="AlphaFoldDB" id="A0A5Q2MWU7"/>
<dbReference type="EMBL" id="CP045875">
    <property type="protein sequence ID" value="QGG46968.1"/>
    <property type="molecule type" value="Genomic_DNA"/>
</dbReference>
<dbReference type="KEGG" id="hcv:FTV88_0804"/>
<name>A0A5Q2MWU7_9FIRM</name>
<organism evidence="1 2">
    <name type="scientific">Heliorestis convoluta</name>
    <dbReference type="NCBI Taxonomy" id="356322"/>
    <lineage>
        <taxon>Bacteria</taxon>
        <taxon>Bacillati</taxon>
        <taxon>Bacillota</taxon>
        <taxon>Clostridia</taxon>
        <taxon>Eubacteriales</taxon>
        <taxon>Heliobacteriaceae</taxon>
        <taxon>Heliorestis</taxon>
    </lineage>
</organism>
<keyword evidence="2" id="KW-1185">Reference proteome</keyword>
<gene>
    <name evidence="1" type="ORF">FTV88_0804</name>
</gene>
<reference evidence="2" key="1">
    <citation type="submission" date="2019-11" db="EMBL/GenBank/DDBJ databases">
        <title>Genome sequence of Heliorestis convoluta strain HH, an alkaliphilic and minimalistic phototrophic bacterium from a soda lake in Egypt.</title>
        <authorList>
            <person name="Dewey E.D."/>
            <person name="Stokes L.M."/>
            <person name="Burchell B.M."/>
            <person name="Shaffer K.N."/>
            <person name="Huntington A.M."/>
            <person name="Baker J.M."/>
            <person name="Nadendla S."/>
            <person name="Giglio M.G."/>
            <person name="Touchman J.W."/>
            <person name="Blankenship R.E."/>
            <person name="Madigan M.T."/>
            <person name="Sattley W.M."/>
        </authorList>
    </citation>
    <scope>NUCLEOTIDE SEQUENCE [LARGE SCALE GENOMIC DNA]</scope>
    <source>
        <strain evidence="2">HH</strain>
    </source>
</reference>
<proteinExistence type="predicted"/>
<evidence type="ECO:0000313" key="2">
    <source>
        <dbReference type="Proteomes" id="UP000366051"/>
    </source>
</evidence>
<dbReference type="Proteomes" id="UP000366051">
    <property type="component" value="Chromosome"/>
</dbReference>
<protein>
    <submittedName>
        <fullName evidence="1">Uncharacterized protein</fullName>
    </submittedName>
</protein>
<accession>A0A5Q2MWU7</accession>